<comment type="caution">
    <text evidence="13">The sequence shown here is derived from an EMBL/GenBank/DDBJ whole genome shotgun (WGS) entry which is preliminary data.</text>
</comment>
<dbReference type="GO" id="GO:0000502">
    <property type="term" value="C:proteasome complex"/>
    <property type="evidence" value="ECO:0007669"/>
    <property type="project" value="UniProtKB-KW"/>
</dbReference>
<proteinExistence type="inferred from homology"/>
<evidence type="ECO:0000256" key="7">
    <source>
        <dbReference type="ARBA" id="ARBA00023204"/>
    </source>
</evidence>
<evidence type="ECO:0000256" key="9">
    <source>
        <dbReference type="SAM" id="MobiDB-lite"/>
    </source>
</evidence>
<dbReference type="GO" id="GO:0016607">
    <property type="term" value="C:nuclear speck"/>
    <property type="evidence" value="ECO:0007669"/>
    <property type="project" value="UniProtKB-SubCell"/>
</dbReference>
<organism evidence="13 14">
    <name type="scientific">Choanephora cucurbitarum</name>
    <dbReference type="NCBI Taxonomy" id="101091"/>
    <lineage>
        <taxon>Eukaryota</taxon>
        <taxon>Fungi</taxon>
        <taxon>Fungi incertae sedis</taxon>
        <taxon>Mucoromycota</taxon>
        <taxon>Mucoromycotina</taxon>
        <taxon>Mucoromycetes</taxon>
        <taxon>Mucorales</taxon>
        <taxon>Mucorineae</taxon>
        <taxon>Choanephoraceae</taxon>
        <taxon>Choanephoroideae</taxon>
        <taxon>Choanephora</taxon>
    </lineage>
</organism>
<dbReference type="EMBL" id="LUGH01000888">
    <property type="protein sequence ID" value="OBZ82347.1"/>
    <property type="molecule type" value="Genomic_DNA"/>
</dbReference>
<feature type="domain" description="Proteasome activator complex subunit 4-like HEAT repeat-like" evidence="12">
    <location>
        <begin position="1328"/>
        <end position="1533"/>
    </location>
</feature>
<protein>
    <submittedName>
        <fullName evidence="13">Proteasome activator complex subunit 4A</fullName>
    </submittedName>
</protein>
<dbReference type="Pfam" id="PF16507">
    <property type="entry name" value="HEAT_PSME4_mid"/>
    <property type="match status" value="1"/>
</dbReference>
<evidence type="ECO:0000256" key="2">
    <source>
        <dbReference type="ARBA" id="ARBA00004496"/>
    </source>
</evidence>
<dbReference type="GO" id="GO:0070628">
    <property type="term" value="F:proteasome binding"/>
    <property type="evidence" value="ECO:0007669"/>
    <property type="project" value="InterPro"/>
</dbReference>
<dbReference type="Gene3D" id="1.25.10.10">
    <property type="entry name" value="Leucine-rich Repeat Variant"/>
    <property type="match status" value="1"/>
</dbReference>
<sequence length="1940" mass="221137">MAQTAIPLSVINDDNEHTMHYSQHLPYAHLLGGEAETWLDDICTSLTISVKAKDFHHSALISVKRLTCYLDMKHALPRKTRATLAKLLYELTIMPGMDPVLIELWANTCSRLIRNKKRIDIEDLQLDWRPLYELLDKTLFPKSRHQSLYIEPRMMGGVLRLVGLAKRFFSPTAPSEILDECLPRFTVHSPSEAIRAQGYLALFLPVEQQDSHTITIDSYMPTIFSLWSIFTKSPTFDAQFTYLMSRFAEHNLDRGDQIGLFTKQQVKTVFTVGLRMMNLPVGSRSDGSTSAGSGGGGSTTGYGSQGLRIDTKAGSALLLRKKPEKFKWLARFVVYTIMPDDDGSNSSYTLSLLSDMIQATELYYHPSNHGPWSYLLTAFARHLAYEFLKRWRQEQEEDCKVPSHRRLTPELRREFVLLLRPLTYLSMFGKDQYTVGASQSTLKYLTWLEPKLIFPGLLERIYPSLETLTETHRTASALSILADIALPLFSRDHYPAGGKHLLPLLQLAIPGIDMNDPLKTIASLMFISAALMSIPICDMTQHHDGYYPTEEYMDDPNAELSRETEDYLTKATTGEFEEWLAKFMRRVFTIFENLPQENKKKSNSGNASTIEAGLVQMLLHTCDVIFGQLSDRLYDLALKMVVEFATDRVLTNAVRAVGLLCDAITSANPTKAAKVLVPLCIRNIQIELEHGAASTVAHAASSNLIQSDSTFHWYQNILFSVVSNLGPEILVYKEDIVQITHLMIQKCRSRRGIMWTGKLVRNILNTVLNIYPKEFKSLNPSLWQNKEWMEKNAHQMWGKPGDPTNLEIQWHTPSEAEKDFALGFLAEFLTPSMDRLREMMASENTNQNSHEVSNEFCRHLAIVRNCVIGSSTMVPDDNESPSQDTPMLDADIVIDDNDEEGEEEEEEDTGPFFGKKLEAGYAFSDNSDPRAHQARLIRQSIGDLTHELFEYFRTKRENDVESIKVLIKIARTFLSERGVERAHFDRSKNGYSYAKNIGRTPLCKKRYPRHLLIRRAYNHHLLRLRQNSQGCIRTDLHNAILIDLLEMSLGSYAEIRRVSQLALSVTARCFRDSKSILVPVLLEALQPSTPADRMKGALYLFTHKSILMPCLRNWKFIPDFVLAICNAQHQDKLTIQELVRKVFVEYISHYNSSSFRMIADKNLDALLVDLSPNTLSSSKCQSTVSSIEEKIRTRLAYNIDAYYNLLERLLDFLLDSRVHWRYATMAANFIEVFLRTEGKPSQRLAAFANNATLSELPTMRRIGVTATIQLLLYIKQRTFAAGNEDLLVTRTMRNPLKIDVTTDVSKDTSLGEQLLQASYQRLQPDNADSSILVDNMTLGWYVWPKTYQAYRVNRQDSMLNDMVDPSCQAAYDEFKKTFTSNEYWLKLSSYISQELNQKQEDRFSSTNARLFKSIFQTFGDAPLSVAKEHIEKLCEAADQKSAQRAAAEMLAGLIRGTKHWGLHRLEAVWAWLTPLLAKTFSSITPDSLTYWELFVRTCCVRRDPRRIQPLIDVILADELDSSSDAAFNESRKLLLARSLTSSLQWRFKPMAQHLLPTYFDHLQHPYKQVREVIGVNINELLQLEWVPSHASVAHLLKANAVSDGVGNVPTVANDVQRARIDQIIVHLDRWYSEMVQQSDLKNATSDYAHASKTILCWLHESLNHWSVSGTLPYIIPLLPKLFAMQEVNDDQDLQRMATKVLSLVARVNHTPSMLPHMIDEFLTILTTSTNWHIRIRALPVLQIFFFKNLFMLDSDQLLRIMNVISQMLLDTQIEVRQLASITLGGLVRCSQRDAIQSLLAQFLSQIQIKLPKRQRDKLTGKNIEPAGFANAVLQKHAGVLGISCLINAFPYEVPEWMPSVLCQLAECISDPAAEIQATIRKTFSDFRRTHTDTWHEDMLKFDEDQLSVMSDMLISPKSLSADARLQKCIFLEQHSSDIFE</sequence>
<dbReference type="GO" id="GO:0005829">
    <property type="term" value="C:cytosol"/>
    <property type="evidence" value="ECO:0007669"/>
    <property type="project" value="TreeGrafter"/>
</dbReference>
<feature type="region of interest" description="Disordered" evidence="9">
    <location>
        <begin position="281"/>
        <end position="306"/>
    </location>
</feature>
<dbReference type="InParanoid" id="A0A1C7MZS5"/>
<keyword evidence="14" id="KW-1185">Reference proteome</keyword>
<evidence type="ECO:0000256" key="8">
    <source>
        <dbReference type="ARBA" id="ARBA00023242"/>
    </source>
</evidence>
<feature type="compositionally biased region" description="Low complexity" evidence="9">
    <location>
        <begin position="282"/>
        <end position="291"/>
    </location>
</feature>
<evidence type="ECO:0000259" key="11">
    <source>
        <dbReference type="Pfam" id="PF16507"/>
    </source>
</evidence>
<dbReference type="Proteomes" id="UP000093000">
    <property type="component" value="Unassembled WGS sequence"/>
</dbReference>
<keyword evidence="8" id="KW-0539">Nucleus</keyword>
<dbReference type="InterPro" id="IPR016024">
    <property type="entry name" value="ARM-type_fold"/>
</dbReference>
<comment type="subcellular location">
    <subcellularLocation>
        <location evidence="2">Cytoplasm</location>
    </subcellularLocation>
    <subcellularLocation>
        <location evidence="1">Nucleus speckle</location>
    </subcellularLocation>
</comment>
<dbReference type="InterPro" id="IPR035309">
    <property type="entry name" value="PSME4"/>
</dbReference>
<keyword evidence="4" id="KW-0963">Cytoplasm</keyword>
<evidence type="ECO:0000256" key="5">
    <source>
        <dbReference type="ARBA" id="ARBA00022737"/>
    </source>
</evidence>
<gene>
    <name evidence="13" type="primary">psme4a</name>
    <name evidence="13" type="ORF">A0J61_09603</name>
</gene>
<feature type="domain" description="Proteasome activator Blm10 middle HEAT repeats region" evidence="11">
    <location>
        <begin position="353"/>
        <end position="873"/>
    </location>
</feature>
<dbReference type="Pfam" id="PF11919">
    <property type="entry name" value="PSME4_C"/>
    <property type="match status" value="1"/>
</dbReference>
<evidence type="ECO:0000259" key="10">
    <source>
        <dbReference type="Pfam" id="PF11919"/>
    </source>
</evidence>
<evidence type="ECO:0000313" key="13">
    <source>
        <dbReference type="EMBL" id="OBZ82347.1"/>
    </source>
</evidence>
<comment type="similarity">
    <text evidence="3">Belongs to the BLM10 family.</text>
</comment>
<feature type="compositionally biased region" description="Gly residues" evidence="9">
    <location>
        <begin position="292"/>
        <end position="304"/>
    </location>
</feature>
<accession>A0A1C7MZS5</accession>
<dbReference type="GO" id="GO:0016504">
    <property type="term" value="F:peptidase activator activity"/>
    <property type="evidence" value="ECO:0007669"/>
    <property type="project" value="InterPro"/>
</dbReference>
<keyword evidence="7" id="KW-0234">DNA repair</keyword>
<dbReference type="PANTHER" id="PTHR32170">
    <property type="entry name" value="PROTEASOME ACTIVATOR COMPLEX SUBUNIT 4"/>
    <property type="match status" value="1"/>
</dbReference>
<dbReference type="SUPFAM" id="SSF48371">
    <property type="entry name" value="ARM repeat"/>
    <property type="match status" value="2"/>
</dbReference>
<evidence type="ECO:0000256" key="1">
    <source>
        <dbReference type="ARBA" id="ARBA00004324"/>
    </source>
</evidence>
<evidence type="ECO:0000256" key="6">
    <source>
        <dbReference type="ARBA" id="ARBA00022763"/>
    </source>
</evidence>
<reference evidence="13 14" key="1">
    <citation type="submission" date="2016-03" db="EMBL/GenBank/DDBJ databases">
        <title>Choanephora cucurbitarum.</title>
        <authorList>
            <person name="Min B."/>
            <person name="Park H."/>
            <person name="Park J.-H."/>
            <person name="Shin H.-D."/>
            <person name="Choi I.-G."/>
        </authorList>
    </citation>
    <scope>NUCLEOTIDE SEQUENCE [LARGE SCALE GENOMIC DNA]</scope>
    <source>
        <strain evidence="13 14">KUS-F28377</strain>
    </source>
</reference>
<dbReference type="Pfam" id="PF23096">
    <property type="entry name" value="HEAT_PSME4"/>
    <property type="match status" value="1"/>
</dbReference>
<keyword evidence="13" id="KW-0647">Proteasome</keyword>
<keyword evidence="6" id="KW-0227">DNA damage</keyword>
<evidence type="ECO:0000256" key="4">
    <source>
        <dbReference type="ARBA" id="ARBA00022490"/>
    </source>
</evidence>
<dbReference type="STRING" id="101091.A0A1C7MZS5"/>
<dbReference type="PANTHER" id="PTHR32170:SF3">
    <property type="entry name" value="PROTEASOME ACTIVATOR COMPLEX SUBUNIT 4"/>
    <property type="match status" value="1"/>
</dbReference>
<dbReference type="GO" id="GO:0010499">
    <property type="term" value="P:proteasomal ubiquitin-independent protein catabolic process"/>
    <property type="evidence" value="ECO:0007669"/>
    <property type="project" value="TreeGrafter"/>
</dbReference>
<evidence type="ECO:0000259" key="12">
    <source>
        <dbReference type="Pfam" id="PF23096"/>
    </source>
</evidence>
<dbReference type="InterPro" id="IPR032430">
    <property type="entry name" value="Blm10_mid"/>
</dbReference>
<dbReference type="InterPro" id="IPR011989">
    <property type="entry name" value="ARM-like"/>
</dbReference>
<dbReference type="OrthoDB" id="17907at2759"/>
<evidence type="ECO:0000256" key="3">
    <source>
        <dbReference type="ARBA" id="ARBA00005739"/>
    </source>
</evidence>
<keyword evidence="5" id="KW-0677">Repeat</keyword>
<dbReference type="InterPro" id="IPR055455">
    <property type="entry name" value="HEAT_PSME4"/>
</dbReference>
<name>A0A1C7MZS5_9FUNG</name>
<evidence type="ECO:0000313" key="14">
    <source>
        <dbReference type="Proteomes" id="UP000093000"/>
    </source>
</evidence>
<dbReference type="GO" id="GO:0006281">
    <property type="term" value="P:DNA repair"/>
    <property type="evidence" value="ECO:0007669"/>
    <property type="project" value="UniProtKB-KW"/>
</dbReference>
<dbReference type="InterPro" id="IPR021843">
    <property type="entry name" value="PSME4_C"/>
</dbReference>
<feature type="domain" description="Proteasome activator complex subunit 4 C-terminal" evidence="10">
    <location>
        <begin position="1833"/>
        <end position="1917"/>
    </location>
</feature>